<dbReference type="EMBL" id="CAMAPF010001130">
    <property type="protein sequence ID" value="CAH9147432.1"/>
    <property type="molecule type" value="Genomic_DNA"/>
</dbReference>
<evidence type="ECO:0000313" key="4">
    <source>
        <dbReference type="Proteomes" id="UP001152523"/>
    </source>
</evidence>
<evidence type="ECO:0000259" key="2">
    <source>
        <dbReference type="Pfam" id="PF04195"/>
    </source>
</evidence>
<feature type="domain" description="Transposase (putative) gypsy type" evidence="2">
    <location>
        <begin position="191"/>
        <end position="257"/>
    </location>
</feature>
<evidence type="ECO:0000313" key="3">
    <source>
        <dbReference type="EMBL" id="CAH9147432.1"/>
    </source>
</evidence>
<dbReference type="Proteomes" id="UP001152523">
    <property type="component" value="Unassembled WGS sequence"/>
</dbReference>
<feature type="region of interest" description="Disordered" evidence="1">
    <location>
        <begin position="1"/>
        <end position="37"/>
    </location>
</feature>
<feature type="compositionally biased region" description="Polar residues" evidence="1">
    <location>
        <begin position="1"/>
        <end position="11"/>
    </location>
</feature>
<gene>
    <name evidence="3" type="ORF">CEPIT_LOCUS43739</name>
</gene>
<name>A0AAV0GI61_9ASTE</name>
<reference evidence="3" key="1">
    <citation type="submission" date="2022-07" db="EMBL/GenBank/DDBJ databases">
        <authorList>
            <person name="Macas J."/>
            <person name="Novak P."/>
            <person name="Neumann P."/>
        </authorList>
    </citation>
    <scope>NUCLEOTIDE SEQUENCE</scope>
</reference>
<dbReference type="Pfam" id="PF04195">
    <property type="entry name" value="Transposase_28"/>
    <property type="match status" value="1"/>
</dbReference>
<dbReference type="InterPro" id="IPR003903">
    <property type="entry name" value="UIM_dom"/>
</dbReference>
<accession>A0AAV0GI61</accession>
<dbReference type="PROSITE" id="PS50330">
    <property type="entry name" value="UIM"/>
    <property type="match status" value="1"/>
</dbReference>
<dbReference type="AlphaFoldDB" id="A0AAV0GI61"/>
<dbReference type="InterPro" id="IPR007321">
    <property type="entry name" value="Transposase_28"/>
</dbReference>
<comment type="caution">
    <text evidence="3">The sequence shown here is derived from an EMBL/GenBank/DDBJ whole genome shotgun (WGS) entry which is preliminary data.</text>
</comment>
<feature type="region of interest" description="Disordered" evidence="1">
    <location>
        <begin position="93"/>
        <end position="134"/>
    </location>
</feature>
<sequence>MSSASDSQNMSEEAPVQSESYSEVESSSVQLSAGNDSVVVEEVQSTLRAELEAEDFEQVNEDEELALALQVAEEEEERERLKVTVAVLPARNDAEASCSKPLEPEPLSVAPGKRKKKLRAAPKKKKAAADAGQPVGIPEGHSYLNTAALDVKTKAGEAEYLKTQLLIGPSAQVVDPGPNDVLLRPPEGCFVVHILSVELGLRFPLHPFVLEYLRYVKLAPRQLTPNNHSYLAGFLALCRSRGVDPSLDQFFLSFNLCRGGHSHVGGFANLQQVREWRLFSEVPYSHPLIKTGKIASASFVWLRIPSPFPFVITSEGTQKSGVMLWRKPAKS</sequence>
<evidence type="ECO:0000256" key="1">
    <source>
        <dbReference type="SAM" id="MobiDB-lite"/>
    </source>
</evidence>
<feature type="compositionally biased region" description="Basic residues" evidence="1">
    <location>
        <begin position="112"/>
        <end position="126"/>
    </location>
</feature>
<organism evidence="3 4">
    <name type="scientific">Cuscuta epithymum</name>
    <dbReference type="NCBI Taxonomy" id="186058"/>
    <lineage>
        <taxon>Eukaryota</taxon>
        <taxon>Viridiplantae</taxon>
        <taxon>Streptophyta</taxon>
        <taxon>Embryophyta</taxon>
        <taxon>Tracheophyta</taxon>
        <taxon>Spermatophyta</taxon>
        <taxon>Magnoliopsida</taxon>
        <taxon>eudicotyledons</taxon>
        <taxon>Gunneridae</taxon>
        <taxon>Pentapetalae</taxon>
        <taxon>asterids</taxon>
        <taxon>lamiids</taxon>
        <taxon>Solanales</taxon>
        <taxon>Convolvulaceae</taxon>
        <taxon>Cuscuteae</taxon>
        <taxon>Cuscuta</taxon>
        <taxon>Cuscuta subgen. Cuscuta</taxon>
    </lineage>
</organism>
<proteinExistence type="predicted"/>
<feature type="compositionally biased region" description="Low complexity" evidence="1">
    <location>
        <begin position="16"/>
        <end position="32"/>
    </location>
</feature>
<protein>
    <recommendedName>
        <fullName evidence="2">Transposase (putative) gypsy type domain-containing protein</fullName>
    </recommendedName>
</protein>
<keyword evidence="4" id="KW-1185">Reference proteome</keyword>